<reference evidence="1" key="1">
    <citation type="submission" date="2014-05" db="EMBL/GenBank/DDBJ databases">
        <authorList>
            <person name="Chronopoulou M."/>
        </authorList>
    </citation>
    <scope>NUCLEOTIDE SEQUENCE</scope>
    <source>
        <tissue evidence="1">Whole organism</tissue>
    </source>
</reference>
<evidence type="ECO:0000313" key="1">
    <source>
        <dbReference type="EMBL" id="CDW47949.1"/>
    </source>
</evidence>
<name>A0A0K2VBS7_LEPSM</name>
<accession>A0A0K2VBS7</accession>
<protein>
    <submittedName>
        <fullName evidence="1">Uncharacterized protein</fullName>
    </submittedName>
</protein>
<dbReference type="AlphaFoldDB" id="A0A0K2VBS7"/>
<sequence length="44" mass="5276">MVYFGMDQTFLYTISSYHFHQLQNHVIKTSELSLDLSKKNLKRL</sequence>
<dbReference type="EMBL" id="HACA01030588">
    <property type="protein sequence ID" value="CDW47949.1"/>
    <property type="molecule type" value="Transcribed_RNA"/>
</dbReference>
<organism evidence="1">
    <name type="scientific">Lepeophtheirus salmonis</name>
    <name type="common">Salmon louse</name>
    <name type="synonym">Caligus salmonis</name>
    <dbReference type="NCBI Taxonomy" id="72036"/>
    <lineage>
        <taxon>Eukaryota</taxon>
        <taxon>Metazoa</taxon>
        <taxon>Ecdysozoa</taxon>
        <taxon>Arthropoda</taxon>
        <taxon>Crustacea</taxon>
        <taxon>Multicrustacea</taxon>
        <taxon>Hexanauplia</taxon>
        <taxon>Copepoda</taxon>
        <taxon>Siphonostomatoida</taxon>
        <taxon>Caligidae</taxon>
        <taxon>Lepeophtheirus</taxon>
    </lineage>
</organism>
<proteinExistence type="predicted"/>